<sequence length="230" mass="25282">MGCRERWRRRNRRSPPFLALRRAPPEAGALEAGPDLLLDLGELVVLGRPVAEVHGVAVPVLGHRRERPGGGVRGDELVHLFPLGLRGAGRAPAPPPGADGAAAERGGHAHRRENDELHHGAGEAAAHGGALRRRPARHLPAPGLLPRAPPLPLPPRLHGRGPTQPTLLLLPRRGGRRHRLRRRRAPPVPARLLMVVRPGLVHRPRSRAAARRRRRRRRRQRPRRGAITGL</sequence>
<feature type="compositionally biased region" description="Basic and acidic residues" evidence="1">
    <location>
        <begin position="112"/>
        <end position="121"/>
    </location>
</feature>
<dbReference type="AlphaFoldDB" id="A0A2T7EJF9"/>
<dbReference type="Proteomes" id="UP000244336">
    <property type="component" value="Chromosome 3"/>
</dbReference>
<feature type="region of interest" description="Disordered" evidence="1">
    <location>
        <begin position="201"/>
        <end position="230"/>
    </location>
</feature>
<evidence type="ECO:0000256" key="1">
    <source>
        <dbReference type="SAM" id="MobiDB-lite"/>
    </source>
</evidence>
<feature type="compositionally biased region" description="Basic residues" evidence="1">
    <location>
        <begin position="201"/>
        <end position="224"/>
    </location>
</feature>
<reference evidence="2 3" key="1">
    <citation type="submission" date="2018-04" db="EMBL/GenBank/DDBJ databases">
        <title>WGS assembly of Panicum hallii var. hallii HAL2.</title>
        <authorList>
            <person name="Lovell J."/>
            <person name="Jenkins J."/>
            <person name="Lowry D."/>
            <person name="Mamidi S."/>
            <person name="Sreedasyam A."/>
            <person name="Weng X."/>
            <person name="Barry K."/>
            <person name="Bonette J."/>
            <person name="Campitelli B."/>
            <person name="Daum C."/>
            <person name="Gordon S."/>
            <person name="Gould B."/>
            <person name="Lipzen A."/>
            <person name="MacQueen A."/>
            <person name="Palacio-Mejia J."/>
            <person name="Plott C."/>
            <person name="Shakirov E."/>
            <person name="Shu S."/>
            <person name="Yoshinaga Y."/>
            <person name="Zane M."/>
            <person name="Rokhsar D."/>
            <person name="Grimwood J."/>
            <person name="Schmutz J."/>
            <person name="Juenger T."/>
        </authorList>
    </citation>
    <scope>NUCLEOTIDE SEQUENCE [LARGE SCALE GENOMIC DNA]</scope>
    <source>
        <strain evidence="3">cv. HAL2</strain>
    </source>
</reference>
<proteinExistence type="predicted"/>
<evidence type="ECO:0000313" key="3">
    <source>
        <dbReference type="Proteomes" id="UP000244336"/>
    </source>
</evidence>
<dbReference type="Gramene" id="PUZ67959">
    <property type="protein sequence ID" value="PUZ67959"/>
    <property type="gene ID" value="GQ55_3G476300"/>
</dbReference>
<organism evidence="2 3">
    <name type="scientific">Panicum hallii var. hallii</name>
    <dbReference type="NCBI Taxonomy" id="1504633"/>
    <lineage>
        <taxon>Eukaryota</taxon>
        <taxon>Viridiplantae</taxon>
        <taxon>Streptophyta</taxon>
        <taxon>Embryophyta</taxon>
        <taxon>Tracheophyta</taxon>
        <taxon>Spermatophyta</taxon>
        <taxon>Magnoliopsida</taxon>
        <taxon>Liliopsida</taxon>
        <taxon>Poales</taxon>
        <taxon>Poaceae</taxon>
        <taxon>PACMAD clade</taxon>
        <taxon>Panicoideae</taxon>
        <taxon>Panicodae</taxon>
        <taxon>Paniceae</taxon>
        <taxon>Panicinae</taxon>
        <taxon>Panicum</taxon>
        <taxon>Panicum sect. Panicum</taxon>
    </lineage>
</organism>
<keyword evidence="3" id="KW-1185">Reference proteome</keyword>
<gene>
    <name evidence="2" type="ORF">GQ55_3G476300</name>
</gene>
<protein>
    <submittedName>
        <fullName evidence="2">Uncharacterized protein</fullName>
    </submittedName>
</protein>
<evidence type="ECO:0000313" key="2">
    <source>
        <dbReference type="EMBL" id="PUZ67959.1"/>
    </source>
</evidence>
<dbReference type="EMBL" id="CM009751">
    <property type="protein sequence ID" value="PUZ67959.1"/>
    <property type="molecule type" value="Genomic_DNA"/>
</dbReference>
<accession>A0A2T7EJF9</accession>
<name>A0A2T7EJF9_9POAL</name>
<feature type="region of interest" description="Disordered" evidence="1">
    <location>
        <begin position="87"/>
        <end position="148"/>
    </location>
</feature>